<protein>
    <recommendedName>
        <fullName evidence="2">Tetratricopeptide repeat protein 5 OB fold domain-containing protein</fullName>
    </recommendedName>
</protein>
<dbReference type="Gene3D" id="2.40.50.550">
    <property type="match status" value="1"/>
</dbReference>
<evidence type="ECO:0000313" key="3">
    <source>
        <dbReference type="EMBL" id="KAK9876699.1"/>
    </source>
</evidence>
<sequence length="452" mass="51654">MSFGRSNNDETNSDINCDSPKGIMDFLTYKVEAVYTFRDRYFENHSFDDAIHKNDDVKKLLDETLEIFEENEAAAMQNNKARYYYLRGRLLNVVPMYCKEAENLLSKAIKLDRKLVEAWNELGECYWKNDELKKSINCFEGALKERKNKVSLRNLSMLSRQDVPNSKADYTAHVEKGLNYAKEAVQMDPHDGLSWSVLGNAHLSYFFGVQQNPKILRQCISAYSQAEKDIVARSTPDLHYNKGITLRYKEEFKEALESFNQASLYDSTWEPPKKREQQLVKYLNDVVELVTTKGKLKTKKLQSLLSSIEAKQLGPYLEDTKNIVTGENRKLVKVNVKDLIPGLNELKVLLGKVVCSVRNEDTVPFTFCLLDENGDCIVVTIFNLADGRGVIIGDSVAIPEPFVKIVDFTYKSVRYNFKLLRVESPLLLAVNGKLLQRNQAAGVQMSIFKKCD</sequence>
<dbReference type="SMART" id="SM00028">
    <property type="entry name" value="TPR"/>
    <property type="match status" value="3"/>
</dbReference>
<evidence type="ECO:0000256" key="1">
    <source>
        <dbReference type="PROSITE-ProRule" id="PRU00339"/>
    </source>
</evidence>
<dbReference type="SUPFAM" id="SSF48452">
    <property type="entry name" value="TPR-like"/>
    <property type="match status" value="1"/>
</dbReference>
<dbReference type="InterPro" id="IPR032076">
    <property type="entry name" value="TTC5_OB"/>
</dbReference>
<reference evidence="3 4" key="1">
    <citation type="submission" date="2023-03" db="EMBL/GenBank/DDBJ databases">
        <title>Genome insight into feeding habits of ladybird beetles.</title>
        <authorList>
            <person name="Li H.-S."/>
            <person name="Huang Y.-H."/>
            <person name="Pang H."/>
        </authorList>
    </citation>
    <scope>NUCLEOTIDE SEQUENCE [LARGE SCALE GENOMIC DNA]</scope>
    <source>
        <strain evidence="3">SYSU_2023b</strain>
        <tissue evidence="3">Whole body</tissue>
    </source>
</reference>
<dbReference type="EMBL" id="JARQZJ010000037">
    <property type="protein sequence ID" value="KAK9876699.1"/>
    <property type="molecule type" value="Genomic_DNA"/>
</dbReference>
<dbReference type="InterPro" id="IPR011990">
    <property type="entry name" value="TPR-like_helical_dom_sf"/>
</dbReference>
<dbReference type="PROSITE" id="PS50005">
    <property type="entry name" value="TPR"/>
    <property type="match status" value="1"/>
</dbReference>
<feature type="repeat" description="TPR" evidence="1">
    <location>
        <begin position="116"/>
        <end position="149"/>
    </location>
</feature>
<organism evidence="3 4">
    <name type="scientific">Henosepilachna vigintioctopunctata</name>
    <dbReference type="NCBI Taxonomy" id="420089"/>
    <lineage>
        <taxon>Eukaryota</taxon>
        <taxon>Metazoa</taxon>
        <taxon>Ecdysozoa</taxon>
        <taxon>Arthropoda</taxon>
        <taxon>Hexapoda</taxon>
        <taxon>Insecta</taxon>
        <taxon>Pterygota</taxon>
        <taxon>Neoptera</taxon>
        <taxon>Endopterygota</taxon>
        <taxon>Coleoptera</taxon>
        <taxon>Polyphaga</taxon>
        <taxon>Cucujiformia</taxon>
        <taxon>Coccinelloidea</taxon>
        <taxon>Coccinellidae</taxon>
        <taxon>Epilachninae</taxon>
        <taxon>Epilachnini</taxon>
        <taxon>Henosepilachna</taxon>
    </lineage>
</organism>
<dbReference type="Gene3D" id="1.25.40.10">
    <property type="entry name" value="Tetratricopeptide repeat domain"/>
    <property type="match status" value="1"/>
</dbReference>
<dbReference type="Pfam" id="PF13181">
    <property type="entry name" value="TPR_8"/>
    <property type="match status" value="1"/>
</dbReference>
<dbReference type="Pfam" id="PF16669">
    <property type="entry name" value="TTC5_OB"/>
    <property type="match status" value="1"/>
</dbReference>
<keyword evidence="4" id="KW-1185">Reference proteome</keyword>
<evidence type="ECO:0000259" key="2">
    <source>
        <dbReference type="Pfam" id="PF16669"/>
    </source>
</evidence>
<keyword evidence="1" id="KW-0802">TPR repeat</keyword>
<dbReference type="InterPro" id="IPR019734">
    <property type="entry name" value="TPR_rpt"/>
</dbReference>
<name>A0AAW1U7S3_9CUCU</name>
<dbReference type="InterPro" id="IPR038645">
    <property type="entry name" value="TTC5_OB_sf"/>
</dbReference>
<comment type="caution">
    <text evidence="3">The sequence shown here is derived from an EMBL/GenBank/DDBJ whole genome shotgun (WGS) entry which is preliminary data.</text>
</comment>
<gene>
    <name evidence="3" type="ORF">WA026_014078</name>
</gene>
<accession>A0AAW1U7S3</accession>
<dbReference type="AlphaFoldDB" id="A0AAW1U7S3"/>
<dbReference type="Proteomes" id="UP001431783">
    <property type="component" value="Unassembled WGS sequence"/>
</dbReference>
<evidence type="ECO:0000313" key="4">
    <source>
        <dbReference type="Proteomes" id="UP001431783"/>
    </source>
</evidence>
<proteinExistence type="predicted"/>
<feature type="domain" description="Tetratricopeptide repeat protein 5 OB fold" evidence="2">
    <location>
        <begin position="333"/>
        <end position="442"/>
    </location>
</feature>